<dbReference type="InterPro" id="IPR011991">
    <property type="entry name" value="ArsR-like_HTH"/>
</dbReference>
<sequence>MAQSVDLDQFERAILAALQKNARQSVQELADRIGLSTSPTWRRLKALQDAGVILEYVARLDPAKLGYGQTVYANVTLAKHNRDALQDFEKAIVERPEVQQCFSMTGSADYIIRVVVQDAAHYERFLQEVVFTNPAVQHISSHFALREVKNTSALPL</sequence>
<dbReference type="Pfam" id="PF13412">
    <property type="entry name" value="HTH_24"/>
    <property type="match status" value="1"/>
</dbReference>
<dbReference type="EMBL" id="RFLX01000007">
    <property type="protein sequence ID" value="RMI24825.1"/>
    <property type="molecule type" value="Genomic_DNA"/>
</dbReference>
<name>A0A3A9JZ52_9PROT</name>
<dbReference type="InterPro" id="IPR019887">
    <property type="entry name" value="Tscrpt_reg_AsnC/Lrp_C"/>
</dbReference>
<dbReference type="PRINTS" id="PR00033">
    <property type="entry name" value="HTHASNC"/>
</dbReference>
<evidence type="ECO:0000313" key="8">
    <source>
        <dbReference type="Proteomes" id="UP000278036"/>
    </source>
</evidence>
<evidence type="ECO:0000259" key="4">
    <source>
        <dbReference type="PROSITE" id="PS50956"/>
    </source>
</evidence>
<dbReference type="Gene3D" id="1.10.10.10">
    <property type="entry name" value="Winged helix-like DNA-binding domain superfamily/Winged helix DNA-binding domain"/>
    <property type="match status" value="1"/>
</dbReference>
<dbReference type="GO" id="GO:0006355">
    <property type="term" value="P:regulation of DNA-templated transcription"/>
    <property type="evidence" value="ECO:0007669"/>
    <property type="project" value="UniProtKB-ARBA"/>
</dbReference>
<dbReference type="InParanoid" id="A0A3A9JZ52"/>
<keyword evidence="3" id="KW-0804">Transcription</keyword>
<gene>
    <name evidence="5" type="ORF">D6Z83_09670</name>
    <name evidence="6" type="ORF">EBE87_11825</name>
</gene>
<dbReference type="Proteomes" id="UP000274097">
    <property type="component" value="Unassembled WGS sequence"/>
</dbReference>
<dbReference type="PANTHER" id="PTHR30154">
    <property type="entry name" value="LEUCINE-RESPONSIVE REGULATORY PROTEIN"/>
    <property type="match status" value="1"/>
</dbReference>
<evidence type="ECO:0000313" key="7">
    <source>
        <dbReference type="Proteomes" id="UP000274097"/>
    </source>
</evidence>
<comment type="caution">
    <text evidence="5">The sequence shown here is derived from an EMBL/GenBank/DDBJ whole genome shotgun (WGS) entry which is preliminary data.</text>
</comment>
<feature type="domain" description="HTH asnC-type" evidence="4">
    <location>
        <begin position="7"/>
        <end position="68"/>
    </location>
</feature>
<dbReference type="SUPFAM" id="SSF54909">
    <property type="entry name" value="Dimeric alpha+beta barrel"/>
    <property type="match status" value="1"/>
</dbReference>
<keyword evidence="1" id="KW-0805">Transcription regulation</keyword>
<keyword evidence="7" id="KW-1185">Reference proteome</keyword>
<dbReference type="SUPFAM" id="SSF46785">
    <property type="entry name" value="Winged helix' DNA-binding domain"/>
    <property type="match status" value="1"/>
</dbReference>
<proteinExistence type="predicted"/>
<dbReference type="Pfam" id="PF01037">
    <property type="entry name" value="AsnC_trans_reg"/>
    <property type="match status" value="1"/>
</dbReference>
<dbReference type="AlphaFoldDB" id="A0A3A9JZ52"/>
<dbReference type="SMART" id="SM00344">
    <property type="entry name" value="HTH_ASNC"/>
    <property type="match status" value="1"/>
</dbReference>
<dbReference type="GO" id="GO:0043565">
    <property type="term" value="F:sequence-specific DNA binding"/>
    <property type="evidence" value="ECO:0007669"/>
    <property type="project" value="InterPro"/>
</dbReference>
<keyword evidence="2" id="KW-0238">DNA-binding</keyword>
<protein>
    <submittedName>
        <fullName evidence="5">Lrp/AsnC family transcriptional regulator</fullName>
    </submittedName>
    <submittedName>
        <fullName evidence="6">Winged helix-turn-helix transcriptional regulator</fullName>
    </submittedName>
</protein>
<dbReference type="InterPro" id="IPR036390">
    <property type="entry name" value="WH_DNA-bd_sf"/>
</dbReference>
<dbReference type="GO" id="GO:0043200">
    <property type="term" value="P:response to amino acid"/>
    <property type="evidence" value="ECO:0007669"/>
    <property type="project" value="TreeGrafter"/>
</dbReference>
<dbReference type="RefSeq" id="WP_120638114.1">
    <property type="nucleotide sequence ID" value="NZ_RAQU01000045.1"/>
</dbReference>
<accession>A0A3A9JZ52</accession>
<evidence type="ECO:0000256" key="2">
    <source>
        <dbReference type="ARBA" id="ARBA00023125"/>
    </source>
</evidence>
<dbReference type="InterPro" id="IPR019888">
    <property type="entry name" value="Tscrpt_reg_AsnC-like"/>
</dbReference>
<dbReference type="InterPro" id="IPR036388">
    <property type="entry name" value="WH-like_DNA-bd_sf"/>
</dbReference>
<dbReference type="InterPro" id="IPR000485">
    <property type="entry name" value="AsnC-type_HTH_dom"/>
</dbReference>
<dbReference type="PROSITE" id="PS00519">
    <property type="entry name" value="HTH_ASNC_1"/>
    <property type="match status" value="1"/>
</dbReference>
<organism evidence="5 8">
    <name type="scientific">Teichococcus wenyumeiae</name>
    <dbReference type="NCBI Taxonomy" id="2478470"/>
    <lineage>
        <taxon>Bacteria</taxon>
        <taxon>Pseudomonadati</taxon>
        <taxon>Pseudomonadota</taxon>
        <taxon>Alphaproteobacteria</taxon>
        <taxon>Acetobacterales</taxon>
        <taxon>Roseomonadaceae</taxon>
        <taxon>Roseomonas</taxon>
    </lineage>
</organism>
<dbReference type="CDD" id="cd00090">
    <property type="entry name" value="HTH_ARSR"/>
    <property type="match status" value="1"/>
</dbReference>
<dbReference type="Gene3D" id="3.30.70.920">
    <property type="match status" value="1"/>
</dbReference>
<dbReference type="EMBL" id="RAQU01000045">
    <property type="protein sequence ID" value="RKK04379.1"/>
    <property type="molecule type" value="Genomic_DNA"/>
</dbReference>
<dbReference type="InterPro" id="IPR011008">
    <property type="entry name" value="Dimeric_a/b-barrel"/>
</dbReference>
<dbReference type="OrthoDB" id="9813313at2"/>
<evidence type="ECO:0000256" key="1">
    <source>
        <dbReference type="ARBA" id="ARBA00023015"/>
    </source>
</evidence>
<evidence type="ECO:0000256" key="3">
    <source>
        <dbReference type="ARBA" id="ARBA00023163"/>
    </source>
</evidence>
<reference evidence="5 8" key="1">
    <citation type="submission" date="2018-09" db="EMBL/GenBank/DDBJ databases">
        <title>Roseomonas sp. nov., isolated from feces of Tibetan antelopes in the Qinghai-Tibet plateau, China.</title>
        <authorList>
            <person name="Tian Z."/>
        </authorList>
    </citation>
    <scope>NUCLEOTIDE SEQUENCE [LARGE SCALE GENOMIC DNA]</scope>
    <source>
        <strain evidence="6 7">Z23</strain>
        <strain evidence="5 8">Z24</strain>
    </source>
</reference>
<dbReference type="PROSITE" id="PS50956">
    <property type="entry name" value="HTH_ASNC_2"/>
    <property type="match status" value="1"/>
</dbReference>
<evidence type="ECO:0000313" key="5">
    <source>
        <dbReference type="EMBL" id="RKK04379.1"/>
    </source>
</evidence>
<dbReference type="Proteomes" id="UP000278036">
    <property type="component" value="Unassembled WGS sequence"/>
</dbReference>
<dbReference type="PANTHER" id="PTHR30154:SF34">
    <property type="entry name" value="TRANSCRIPTIONAL REGULATOR AZLB"/>
    <property type="match status" value="1"/>
</dbReference>
<dbReference type="InterPro" id="IPR019885">
    <property type="entry name" value="Tscrpt_reg_HTH_AsnC-type_CS"/>
</dbReference>
<evidence type="ECO:0000313" key="6">
    <source>
        <dbReference type="EMBL" id="RMI24825.1"/>
    </source>
</evidence>
<dbReference type="GO" id="GO:0005829">
    <property type="term" value="C:cytosol"/>
    <property type="evidence" value="ECO:0007669"/>
    <property type="project" value="TreeGrafter"/>
</dbReference>